<name>A0AAV7GYF5_DENCH</name>
<accession>A0AAV7GYF5</accession>
<keyword evidence="2" id="KW-1185">Reference proteome</keyword>
<evidence type="ECO:0000313" key="1">
    <source>
        <dbReference type="EMBL" id="KAH0461786.1"/>
    </source>
</evidence>
<evidence type="ECO:0000313" key="2">
    <source>
        <dbReference type="Proteomes" id="UP000775213"/>
    </source>
</evidence>
<sequence>MPKISHLYKETQNLFDHDIRLWPTYAIPRVPTQKKSVDYRMYVCKYMKIVIQPHRGAELTDWQENMPKFRAKFAYAILCATRK</sequence>
<dbReference type="Proteomes" id="UP000775213">
    <property type="component" value="Unassembled WGS sequence"/>
</dbReference>
<dbReference type="AlphaFoldDB" id="A0AAV7GYF5"/>
<organism evidence="1 2">
    <name type="scientific">Dendrobium chrysotoxum</name>
    <name type="common">Orchid</name>
    <dbReference type="NCBI Taxonomy" id="161865"/>
    <lineage>
        <taxon>Eukaryota</taxon>
        <taxon>Viridiplantae</taxon>
        <taxon>Streptophyta</taxon>
        <taxon>Embryophyta</taxon>
        <taxon>Tracheophyta</taxon>
        <taxon>Spermatophyta</taxon>
        <taxon>Magnoliopsida</taxon>
        <taxon>Liliopsida</taxon>
        <taxon>Asparagales</taxon>
        <taxon>Orchidaceae</taxon>
        <taxon>Epidendroideae</taxon>
        <taxon>Malaxideae</taxon>
        <taxon>Dendrobiinae</taxon>
        <taxon>Dendrobium</taxon>
    </lineage>
</organism>
<gene>
    <name evidence="1" type="ORF">IEQ34_009361</name>
</gene>
<dbReference type="EMBL" id="JAGFBR010000009">
    <property type="protein sequence ID" value="KAH0461786.1"/>
    <property type="molecule type" value="Genomic_DNA"/>
</dbReference>
<protein>
    <submittedName>
        <fullName evidence="1">Uncharacterized protein</fullName>
    </submittedName>
</protein>
<comment type="caution">
    <text evidence="1">The sequence shown here is derived from an EMBL/GenBank/DDBJ whole genome shotgun (WGS) entry which is preliminary data.</text>
</comment>
<dbReference type="Gene3D" id="3.40.395.10">
    <property type="entry name" value="Adenoviral Proteinase, Chain A"/>
    <property type="match status" value="1"/>
</dbReference>
<reference evidence="1 2" key="1">
    <citation type="journal article" date="2021" name="Hortic Res">
        <title>Chromosome-scale assembly of the Dendrobium chrysotoxum genome enhances the understanding of orchid evolution.</title>
        <authorList>
            <person name="Zhang Y."/>
            <person name="Zhang G.Q."/>
            <person name="Zhang D."/>
            <person name="Liu X.D."/>
            <person name="Xu X.Y."/>
            <person name="Sun W.H."/>
            <person name="Yu X."/>
            <person name="Zhu X."/>
            <person name="Wang Z.W."/>
            <person name="Zhao X."/>
            <person name="Zhong W.Y."/>
            <person name="Chen H."/>
            <person name="Yin W.L."/>
            <person name="Huang T."/>
            <person name="Niu S.C."/>
            <person name="Liu Z.J."/>
        </authorList>
    </citation>
    <scope>NUCLEOTIDE SEQUENCE [LARGE SCALE GENOMIC DNA]</scope>
    <source>
        <strain evidence="1">Lindl</strain>
    </source>
</reference>
<dbReference type="InterPro" id="IPR038765">
    <property type="entry name" value="Papain-like_cys_pep_sf"/>
</dbReference>
<proteinExistence type="predicted"/>
<dbReference type="SUPFAM" id="SSF54001">
    <property type="entry name" value="Cysteine proteinases"/>
    <property type="match status" value="1"/>
</dbReference>